<dbReference type="NCBIfam" id="TIGR02595">
    <property type="entry name" value="PEP_CTERM"/>
    <property type="match status" value="1"/>
</dbReference>
<accession>C0Q952</accession>
<dbReference type="Pfam" id="PF07589">
    <property type="entry name" value="PEP-CTERM"/>
    <property type="match status" value="1"/>
</dbReference>
<evidence type="ECO:0000313" key="3">
    <source>
        <dbReference type="Proteomes" id="UP000000442"/>
    </source>
</evidence>
<keyword evidence="3" id="KW-1185">Reference proteome</keyword>
<evidence type="ECO:0000313" key="2">
    <source>
        <dbReference type="EMBL" id="ACN16557.1"/>
    </source>
</evidence>
<name>C0Q952_DESAH</name>
<reference evidence="2 3" key="1">
    <citation type="journal article" date="2009" name="Environ. Microbiol.">
        <title>Genome sequence of Desulfobacterium autotrophicum HRM2, a marine sulfate reducer oxidizing organic carbon completely to carbon dioxide.</title>
        <authorList>
            <person name="Strittmatter A.W."/>
            <person name="Liesegang H."/>
            <person name="Rabus R."/>
            <person name="Decker I."/>
            <person name="Amann J."/>
            <person name="Andres S."/>
            <person name="Henne A."/>
            <person name="Fricke W.F."/>
            <person name="Martinez-Arias R."/>
            <person name="Bartels D."/>
            <person name="Goesmann A."/>
            <person name="Krause L."/>
            <person name="Puehler A."/>
            <person name="Klenk H.P."/>
            <person name="Richter M."/>
            <person name="Schuler M."/>
            <person name="Gloeckner F.O."/>
            <person name="Meyerdierks A."/>
            <person name="Gottschalk G."/>
            <person name="Amann R."/>
        </authorList>
    </citation>
    <scope>NUCLEOTIDE SEQUENCE [LARGE SCALE GENOMIC DNA]</scope>
    <source>
        <strain evidence="3">ATCC 43914 / DSM 3382 / HRM2</strain>
    </source>
</reference>
<dbReference type="HOGENOM" id="CLU_104539_0_0_7"/>
<protein>
    <recommendedName>
        <fullName evidence="1">Ice-binding protein C-terminal domain-containing protein</fullName>
    </recommendedName>
</protein>
<dbReference type="EMBL" id="CP001087">
    <property type="protein sequence ID" value="ACN16557.1"/>
    <property type="molecule type" value="Genomic_DNA"/>
</dbReference>
<sequence length="245" mass="26804">MNKNILTYLKKAKNNILKKRKMKMKLLFLLGYGIFFVFIESVSASVITYTDRTTWETEAGGIAYSENFESYTMDTTFTNTTVDFGQFSLSSVNSLTTANKINVDPKFPDSFGNVAADMYVEGVQQVTLAFNTGVYSFFGDFLNAGNTTQLTLELSTKDLLTVPGTGNTTEPFGFISTELVTSILFRNSANDGFSLDNIAVGGSSQSAPVPEPATMMLFGIGLLSLAGVSRRKKVEIIFGKIDSKY</sequence>
<evidence type="ECO:0000259" key="1">
    <source>
        <dbReference type="Pfam" id="PF07589"/>
    </source>
</evidence>
<dbReference type="InterPro" id="IPR013424">
    <property type="entry name" value="Ice-binding_C"/>
</dbReference>
<dbReference type="KEGG" id="dat:HRM2_34820"/>
<dbReference type="OrthoDB" id="5432833at2"/>
<dbReference type="Proteomes" id="UP000000442">
    <property type="component" value="Chromosome"/>
</dbReference>
<dbReference type="STRING" id="177437.HRM2_34820"/>
<dbReference type="AlphaFoldDB" id="C0Q952"/>
<gene>
    <name evidence="2" type="ordered locus">HRM2_34820</name>
</gene>
<organism evidence="2 3">
    <name type="scientific">Desulforapulum autotrophicum (strain ATCC 43914 / DSM 3382 / VKM B-1955 / HRM2)</name>
    <name type="common">Desulfobacterium autotrophicum</name>
    <dbReference type="NCBI Taxonomy" id="177437"/>
    <lineage>
        <taxon>Bacteria</taxon>
        <taxon>Pseudomonadati</taxon>
        <taxon>Thermodesulfobacteriota</taxon>
        <taxon>Desulfobacteria</taxon>
        <taxon>Desulfobacterales</taxon>
        <taxon>Desulfobacteraceae</taxon>
        <taxon>Desulforapulum</taxon>
    </lineage>
</organism>
<proteinExistence type="predicted"/>
<feature type="domain" description="Ice-binding protein C-terminal" evidence="1">
    <location>
        <begin position="208"/>
        <end position="231"/>
    </location>
</feature>